<dbReference type="GO" id="GO:0043709">
    <property type="term" value="P:cell adhesion involved in single-species biofilm formation"/>
    <property type="evidence" value="ECO:0007669"/>
    <property type="project" value="TreeGrafter"/>
</dbReference>
<gene>
    <name evidence="5" type="ORF">BKP35_06145</name>
</gene>
<dbReference type="GO" id="GO:0052621">
    <property type="term" value="F:diguanylate cyclase activity"/>
    <property type="evidence" value="ECO:0007669"/>
    <property type="project" value="TreeGrafter"/>
</dbReference>
<dbReference type="SUPFAM" id="SSF52172">
    <property type="entry name" value="CheY-like"/>
    <property type="match status" value="2"/>
</dbReference>
<organism evidence="5 6">
    <name type="scientific">Anaerobacillus arseniciselenatis</name>
    <dbReference type="NCBI Taxonomy" id="85682"/>
    <lineage>
        <taxon>Bacteria</taxon>
        <taxon>Bacillati</taxon>
        <taxon>Bacillota</taxon>
        <taxon>Bacilli</taxon>
        <taxon>Bacillales</taxon>
        <taxon>Bacillaceae</taxon>
        <taxon>Anaerobacillus</taxon>
    </lineage>
</organism>
<dbReference type="SUPFAM" id="SSF47226">
    <property type="entry name" value="Histidine-containing phosphotransfer domain, HPT domain"/>
    <property type="match status" value="1"/>
</dbReference>
<dbReference type="SMART" id="SM00267">
    <property type="entry name" value="GGDEF"/>
    <property type="match status" value="1"/>
</dbReference>
<dbReference type="SMART" id="SM00448">
    <property type="entry name" value="REC"/>
    <property type="match status" value="2"/>
</dbReference>
<dbReference type="AlphaFoldDB" id="A0A1S2LQ35"/>
<dbReference type="InterPro" id="IPR050469">
    <property type="entry name" value="Diguanylate_Cyclase"/>
</dbReference>
<dbReference type="InterPro" id="IPR029787">
    <property type="entry name" value="Nucleotide_cyclase"/>
</dbReference>
<dbReference type="Gene3D" id="3.40.50.2300">
    <property type="match status" value="2"/>
</dbReference>
<dbReference type="InterPro" id="IPR043128">
    <property type="entry name" value="Rev_trsase/Diguanyl_cyclase"/>
</dbReference>
<dbReference type="GO" id="GO:1902201">
    <property type="term" value="P:negative regulation of bacterial-type flagellum-dependent cell motility"/>
    <property type="evidence" value="ECO:0007669"/>
    <property type="project" value="TreeGrafter"/>
</dbReference>
<dbReference type="InterPro" id="IPR036641">
    <property type="entry name" value="HPT_dom_sf"/>
</dbReference>
<keyword evidence="1" id="KW-0597">Phosphoprotein</keyword>
<feature type="modified residue" description="4-aspartylphosphate" evidence="1">
    <location>
        <position position="465"/>
    </location>
</feature>
<evidence type="ECO:0000313" key="5">
    <source>
        <dbReference type="EMBL" id="OIJ14628.1"/>
    </source>
</evidence>
<comment type="caution">
    <text evidence="1">Lacks conserved residue(s) required for the propagation of feature annotation.</text>
</comment>
<dbReference type="RefSeq" id="WP_071312509.1">
    <property type="nucleotide sequence ID" value="NZ_MLQQ01000005.1"/>
</dbReference>
<sequence length="536" mass="61587">MEKYQKMFFERMKKTLNQWELKDFVEEGHIYRFLHTVKGTAASIGLVDISKEAEQKIEQVNEIESRPWGIDEWQPFLQFIFAKDTINEEVQREEEKIGKITENEKLILLVDEDITTVNALKANLEKEGYMVLAALSANKALKLFYDQKPDCILLGIGLQGENGFELLDTLFEKSQAYLIPIILLSSEDTKETRLRGYKRGAADYLVKPFEFDELLVRVENRIKSKEMASNAVLIDELTGAFNRKFFKMELSRYLYELTRKKSALTLVVIDLDNFKKVNDKHGHIVGDIVLSGFAQCILKNKRSSDYLIRYGGEEFILLLPHTKKEEAKTFVERLLKEFSAISFLSEQGESFSVTFSAGVVEVDNPSTEIEEYVKQADTALYDAKNNGRNQVCIYDQNHGVPVAKKNAIHIAVIDDSAVVHELVKDRLSKLSFGKTDIDLQSFRDGETFFTSHWHKQPGKFLILLDGIMPGMDGLEVLRKLRHEYQEDKYIVLMLTGRKSEEDIVRALELGADDYLTKPFSVAELEARVKRLVKRMM</sequence>
<feature type="domain" description="Response regulatory" evidence="3">
    <location>
        <begin position="409"/>
        <end position="532"/>
    </location>
</feature>
<evidence type="ECO:0000259" key="4">
    <source>
        <dbReference type="PROSITE" id="PS50887"/>
    </source>
</evidence>
<evidence type="ECO:0000313" key="6">
    <source>
        <dbReference type="Proteomes" id="UP000180098"/>
    </source>
</evidence>
<keyword evidence="2" id="KW-0175">Coiled coil</keyword>
<dbReference type="CDD" id="cd01949">
    <property type="entry name" value="GGDEF"/>
    <property type="match status" value="1"/>
</dbReference>
<dbReference type="Pfam" id="PF00990">
    <property type="entry name" value="GGDEF"/>
    <property type="match status" value="1"/>
</dbReference>
<name>A0A1S2LQ35_9BACI</name>
<dbReference type="FunFam" id="3.30.70.270:FF:000001">
    <property type="entry name" value="Diguanylate cyclase domain protein"/>
    <property type="match status" value="1"/>
</dbReference>
<dbReference type="PANTHER" id="PTHR45138">
    <property type="entry name" value="REGULATORY COMPONENTS OF SENSORY TRANSDUCTION SYSTEM"/>
    <property type="match status" value="1"/>
</dbReference>
<comment type="caution">
    <text evidence="5">The sequence shown here is derived from an EMBL/GenBank/DDBJ whole genome shotgun (WGS) entry which is preliminary data.</text>
</comment>
<dbReference type="InterPro" id="IPR000160">
    <property type="entry name" value="GGDEF_dom"/>
</dbReference>
<dbReference type="OrthoDB" id="9759607at2"/>
<protein>
    <recommendedName>
        <fullName evidence="7">Diguanylate cyclase</fullName>
    </recommendedName>
</protein>
<evidence type="ECO:0000256" key="1">
    <source>
        <dbReference type="PROSITE-ProRule" id="PRU00169"/>
    </source>
</evidence>
<feature type="coiled-coil region" evidence="2">
    <location>
        <begin position="46"/>
        <end position="103"/>
    </location>
</feature>
<dbReference type="Pfam" id="PF00072">
    <property type="entry name" value="Response_reg"/>
    <property type="match status" value="2"/>
</dbReference>
<feature type="domain" description="GGDEF" evidence="4">
    <location>
        <begin position="262"/>
        <end position="396"/>
    </location>
</feature>
<dbReference type="Proteomes" id="UP000180098">
    <property type="component" value="Unassembled WGS sequence"/>
</dbReference>
<accession>A0A1S2LQ35</accession>
<dbReference type="GO" id="GO:0005886">
    <property type="term" value="C:plasma membrane"/>
    <property type="evidence" value="ECO:0007669"/>
    <property type="project" value="TreeGrafter"/>
</dbReference>
<dbReference type="NCBIfam" id="TIGR00254">
    <property type="entry name" value="GGDEF"/>
    <property type="match status" value="1"/>
</dbReference>
<dbReference type="Gene3D" id="3.30.70.270">
    <property type="match status" value="1"/>
</dbReference>
<dbReference type="InterPro" id="IPR011006">
    <property type="entry name" value="CheY-like_superfamily"/>
</dbReference>
<evidence type="ECO:0008006" key="7">
    <source>
        <dbReference type="Google" id="ProtNLM"/>
    </source>
</evidence>
<keyword evidence="6" id="KW-1185">Reference proteome</keyword>
<dbReference type="PROSITE" id="PS50110">
    <property type="entry name" value="RESPONSE_REGULATORY"/>
    <property type="match status" value="2"/>
</dbReference>
<dbReference type="PANTHER" id="PTHR45138:SF9">
    <property type="entry name" value="DIGUANYLATE CYCLASE DGCM-RELATED"/>
    <property type="match status" value="1"/>
</dbReference>
<reference evidence="5 6" key="1">
    <citation type="submission" date="2016-10" db="EMBL/GenBank/DDBJ databases">
        <title>Draft genome sequences of four alkaliphilic bacteria belonging to the Anaerobacillus genus.</title>
        <authorList>
            <person name="Bassil N.M."/>
            <person name="Lloyd J.R."/>
        </authorList>
    </citation>
    <scope>NUCLEOTIDE SEQUENCE [LARGE SCALE GENOMIC DNA]</scope>
    <source>
        <strain evidence="5 6">DSM 15340</strain>
    </source>
</reference>
<dbReference type="InterPro" id="IPR001789">
    <property type="entry name" value="Sig_transdc_resp-reg_receiver"/>
</dbReference>
<evidence type="ECO:0000256" key="2">
    <source>
        <dbReference type="SAM" id="Coils"/>
    </source>
</evidence>
<evidence type="ECO:0000259" key="3">
    <source>
        <dbReference type="PROSITE" id="PS50110"/>
    </source>
</evidence>
<dbReference type="GO" id="GO:0000160">
    <property type="term" value="P:phosphorelay signal transduction system"/>
    <property type="evidence" value="ECO:0007669"/>
    <property type="project" value="InterPro"/>
</dbReference>
<dbReference type="EMBL" id="MLQQ01000005">
    <property type="protein sequence ID" value="OIJ14628.1"/>
    <property type="molecule type" value="Genomic_DNA"/>
</dbReference>
<feature type="domain" description="Response regulatory" evidence="3">
    <location>
        <begin position="106"/>
        <end position="222"/>
    </location>
</feature>
<proteinExistence type="predicted"/>
<dbReference type="CDD" id="cd17574">
    <property type="entry name" value="REC_OmpR"/>
    <property type="match status" value="1"/>
</dbReference>
<dbReference type="SUPFAM" id="SSF55073">
    <property type="entry name" value="Nucleotide cyclase"/>
    <property type="match status" value="1"/>
</dbReference>
<dbReference type="PROSITE" id="PS50887">
    <property type="entry name" value="GGDEF"/>
    <property type="match status" value="1"/>
</dbReference>